<comment type="caution">
    <text evidence="9">The sequence shown here is derived from an EMBL/GenBank/DDBJ whole genome shotgun (WGS) entry which is preliminary data.</text>
</comment>
<dbReference type="AlphaFoldDB" id="A0A087CJ69"/>
<evidence type="ECO:0000256" key="2">
    <source>
        <dbReference type="ARBA" id="ARBA00022448"/>
    </source>
</evidence>
<dbReference type="SUPFAM" id="SSF103473">
    <property type="entry name" value="MFS general substrate transporter"/>
    <property type="match status" value="1"/>
</dbReference>
<dbReference type="InterPro" id="IPR011701">
    <property type="entry name" value="MFS"/>
</dbReference>
<feature type="transmembrane region" description="Helical" evidence="7">
    <location>
        <begin position="137"/>
        <end position="155"/>
    </location>
</feature>
<feature type="transmembrane region" description="Helical" evidence="7">
    <location>
        <begin position="50"/>
        <end position="70"/>
    </location>
</feature>
<keyword evidence="10" id="KW-1185">Reference proteome</keyword>
<evidence type="ECO:0000313" key="10">
    <source>
        <dbReference type="Proteomes" id="UP000029050"/>
    </source>
</evidence>
<feature type="transmembrane region" description="Helical" evidence="7">
    <location>
        <begin position="77"/>
        <end position="96"/>
    </location>
</feature>
<keyword evidence="5 7" id="KW-1133">Transmembrane helix</keyword>
<evidence type="ECO:0000256" key="7">
    <source>
        <dbReference type="SAM" id="Phobius"/>
    </source>
</evidence>
<evidence type="ECO:0000256" key="4">
    <source>
        <dbReference type="ARBA" id="ARBA00022692"/>
    </source>
</evidence>
<dbReference type="Gene3D" id="1.20.1720.10">
    <property type="entry name" value="Multidrug resistance protein D"/>
    <property type="match status" value="1"/>
</dbReference>
<dbReference type="PANTHER" id="PTHR42718">
    <property type="entry name" value="MAJOR FACILITATOR SUPERFAMILY MULTIDRUG TRANSPORTER MFSC"/>
    <property type="match status" value="1"/>
</dbReference>
<evidence type="ECO:0000259" key="8">
    <source>
        <dbReference type="PROSITE" id="PS50850"/>
    </source>
</evidence>
<evidence type="ECO:0000256" key="1">
    <source>
        <dbReference type="ARBA" id="ARBA00004651"/>
    </source>
</evidence>
<feature type="transmembrane region" description="Helical" evidence="7">
    <location>
        <begin position="108"/>
        <end position="130"/>
    </location>
</feature>
<gene>
    <name evidence="9" type="ORF">BPSY_0415</name>
</gene>
<feature type="transmembrane region" description="Helical" evidence="7">
    <location>
        <begin position="167"/>
        <end position="186"/>
    </location>
</feature>
<feature type="transmembrane region" description="Helical" evidence="7">
    <location>
        <begin position="265"/>
        <end position="290"/>
    </location>
</feature>
<dbReference type="InterPro" id="IPR004638">
    <property type="entry name" value="EmrB-like"/>
</dbReference>
<dbReference type="Gene3D" id="1.20.1250.20">
    <property type="entry name" value="MFS general substrate transporter like domains"/>
    <property type="match status" value="1"/>
</dbReference>
<feature type="transmembrane region" description="Helical" evidence="7">
    <location>
        <begin position="331"/>
        <end position="350"/>
    </location>
</feature>
<keyword evidence="3" id="KW-1003">Cell membrane</keyword>
<dbReference type="eggNOG" id="COG2814">
    <property type="taxonomic scope" value="Bacteria"/>
</dbReference>
<dbReference type="OrthoDB" id="9812221at2"/>
<evidence type="ECO:0000256" key="6">
    <source>
        <dbReference type="ARBA" id="ARBA00023136"/>
    </source>
</evidence>
<evidence type="ECO:0000256" key="5">
    <source>
        <dbReference type="ARBA" id="ARBA00022989"/>
    </source>
</evidence>
<dbReference type="RefSeq" id="WP_033495655.1">
    <property type="nucleotide sequence ID" value="NZ_JGZI01000007.1"/>
</dbReference>
<dbReference type="InterPro" id="IPR020846">
    <property type="entry name" value="MFS_dom"/>
</dbReference>
<sequence length="472" mass="50043">MTIENKIRRNLIFAVMLAASIAGGFAQTSLTTALPSVMHDLNINAVVGNWLTSGFSLAMAIIVPATAFLMKRFRTKPLFIAGIAIFAIGLFMAAMAPTFNILMLARVIQAIGCGISLSMTQVIILAIFPISSQGTAMGVYGLAVGAAPVIAPTLTGLIVDSLGWRPIFWISAIIAGLVLLLTFFVMDDVLENEAIHMDITSFLLCGFGFAGMQLGLSNLGTSAFLSPEVLGTFILAAMSLLAFVMRQRRVQEPFLNLRLFRKRSFSMAVVLICILYAIMIAGSTIIPIYLQEMRGFPVTESALIMLPGSLVMAVINPFAGRLFDKVGPRPLAIGGMAALVISSVGFSLLTDSTNPLYVIIIFMIRLIAVGLMMMPITTWGIASVEQRYTSDASALLTSLRTLAGAFGSAIFVAAMVGAAGSPALRSLDIPIPHAIAGLDISFAAMTVLSVVGLILAIIAFRKPRVAETPAVG</sequence>
<feature type="transmembrane region" description="Helical" evidence="7">
    <location>
        <begin position="302"/>
        <end position="319"/>
    </location>
</feature>
<dbReference type="PANTHER" id="PTHR42718:SF24">
    <property type="entry name" value="MAJOR FACILITATOR SUPERFAMILY (MFS) PROFILE DOMAIN-CONTAINING PROTEIN"/>
    <property type="match status" value="1"/>
</dbReference>
<dbReference type="InterPro" id="IPR036259">
    <property type="entry name" value="MFS_trans_sf"/>
</dbReference>
<dbReference type="Pfam" id="PF07690">
    <property type="entry name" value="MFS_1"/>
    <property type="match status" value="1"/>
</dbReference>
<keyword evidence="6 7" id="KW-0472">Membrane</keyword>
<organism evidence="9 10">
    <name type="scientific">Bifidobacterium psychraerophilum</name>
    <dbReference type="NCBI Taxonomy" id="218140"/>
    <lineage>
        <taxon>Bacteria</taxon>
        <taxon>Bacillati</taxon>
        <taxon>Actinomycetota</taxon>
        <taxon>Actinomycetes</taxon>
        <taxon>Bifidobacteriales</taxon>
        <taxon>Bifidobacteriaceae</taxon>
        <taxon>Bifidobacterium</taxon>
    </lineage>
</organism>
<evidence type="ECO:0000256" key="3">
    <source>
        <dbReference type="ARBA" id="ARBA00022475"/>
    </source>
</evidence>
<comment type="subcellular location">
    <subcellularLocation>
        <location evidence="1">Cell membrane</location>
        <topology evidence="1">Multi-pass membrane protein</topology>
    </subcellularLocation>
</comment>
<dbReference type="GO" id="GO:0005886">
    <property type="term" value="C:plasma membrane"/>
    <property type="evidence" value="ECO:0007669"/>
    <property type="project" value="UniProtKB-SubCell"/>
</dbReference>
<dbReference type="PROSITE" id="PS50850">
    <property type="entry name" value="MFS"/>
    <property type="match status" value="1"/>
</dbReference>
<protein>
    <submittedName>
        <fullName evidence="9">MFS family major facilitator transporter, multidrug:cation symporter</fullName>
    </submittedName>
</protein>
<proteinExistence type="predicted"/>
<keyword evidence="2" id="KW-0813">Transport</keyword>
<dbReference type="STRING" id="218140.BPSY_0415"/>
<accession>A0A087CJ69</accession>
<feature type="transmembrane region" description="Helical" evidence="7">
    <location>
        <begin position="402"/>
        <end position="420"/>
    </location>
</feature>
<dbReference type="GO" id="GO:0022857">
    <property type="term" value="F:transmembrane transporter activity"/>
    <property type="evidence" value="ECO:0007669"/>
    <property type="project" value="InterPro"/>
</dbReference>
<dbReference type="EMBL" id="JGZI01000007">
    <property type="protein sequence ID" value="KFI83319.1"/>
    <property type="molecule type" value="Genomic_DNA"/>
</dbReference>
<feature type="transmembrane region" description="Helical" evidence="7">
    <location>
        <begin position="222"/>
        <end position="244"/>
    </location>
</feature>
<evidence type="ECO:0000313" key="9">
    <source>
        <dbReference type="EMBL" id="KFI83319.1"/>
    </source>
</evidence>
<feature type="transmembrane region" description="Helical" evidence="7">
    <location>
        <begin position="198"/>
        <end position="216"/>
    </location>
</feature>
<feature type="domain" description="Major facilitator superfamily (MFS) profile" evidence="8">
    <location>
        <begin position="12"/>
        <end position="464"/>
    </location>
</feature>
<dbReference type="GeneID" id="98299622"/>
<keyword evidence="4 7" id="KW-0812">Transmembrane</keyword>
<name>A0A087CJ69_9BIFI</name>
<reference evidence="9 10" key="1">
    <citation type="submission" date="2014-03" db="EMBL/GenBank/DDBJ databases">
        <title>Genomics of Bifidobacteria.</title>
        <authorList>
            <person name="Ventura M."/>
            <person name="Milani C."/>
            <person name="Lugli G.A."/>
        </authorList>
    </citation>
    <scope>NUCLEOTIDE SEQUENCE [LARGE SCALE GENOMIC DNA]</scope>
    <source>
        <strain evidence="9 10">LMG 21775</strain>
    </source>
</reference>
<feature type="transmembrane region" description="Helical" evidence="7">
    <location>
        <begin position="440"/>
        <end position="460"/>
    </location>
</feature>
<feature type="transmembrane region" description="Helical" evidence="7">
    <location>
        <begin position="356"/>
        <end position="381"/>
    </location>
</feature>
<dbReference type="Proteomes" id="UP000029050">
    <property type="component" value="Unassembled WGS sequence"/>
</dbReference>
<dbReference type="NCBIfam" id="TIGR00711">
    <property type="entry name" value="efflux_EmrB"/>
    <property type="match status" value="1"/>
</dbReference>